<gene>
    <name evidence="3" type="ordered locus">Deba_0975</name>
</gene>
<dbReference type="InterPro" id="IPR032033">
    <property type="entry name" value="Cytochrome_P460"/>
</dbReference>
<dbReference type="STRING" id="644282.Deba_0975"/>
<evidence type="ECO:0000313" key="4">
    <source>
        <dbReference type="Proteomes" id="UP000009047"/>
    </source>
</evidence>
<name>E1QFK9_DESB2</name>
<feature type="chain" id="PRO_5003150059" description="Cytochrome P460 domain-containing protein" evidence="1">
    <location>
        <begin position="22"/>
        <end position="158"/>
    </location>
</feature>
<dbReference type="CDD" id="cd20716">
    <property type="entry name" value="cyt_P460_fam"/>
    <property type="match status" value="1"/>
</dbReference>
<reference evidence="3 4" key="1">
    <citation type="journal article" date="2010" name="Stand. Genomic Sci.">
        <title>Complete genome sequence of Desulfarculus baarsii type strain (2st14).</title>
        <authorList>
            <person name="Sun H."/>
            <person name="Spring S."/>
            <person name="Lapidus A."/>
            <person name="Davenport K."/>
            <person name="Del Rio T.G."/>
            <person name="Tice H."/>
            <person name="Nolan M."/>
            <person name="Copeland A."/>
            <person name="Cheng J.F."/>
            <person name="Lucas S."/>
            <person name="Tapia R."/>
            <person name="Goodwin L."/>
            <person name="Pitluck S."/>
            <person name="Ivanova N."/>
            <person name="Pagani I."/>
            <person name="Mavromatis K."/>
            <person name="Ovchinnikova G."/>
            <person name="Pati A."/>
            <person name="Chen A."/>
            <person name="Palaniappan K."/>
            <person name="Hauser L."/>
            <person name="Chang Y.J."/>
            <person name="Jeffries C.D."/>
            <person name="Detter J.C."/>
            <person name="Han C."/>
            <person name="Rohde M."/>
            <person name="Brambilla E."/>
            <person name="Goker M."/>
            <person name="Woyke T."/>
            <person name="Bristow J."/>
            <person name="Eisen J.A."/>
            <person name="Markowitz V."/>
            <person name="Hugenholtz P."/>
            <person name="Kyrpides N.C."/>
            <person name="Klenk H.P."/>
            <person name="Land M."/>
        </authorList>
    </citation>
    <scope>NUCLEOTIDE SEQUENCE [LARGE SCALE GENOMIC DNA]</scope>
    <source>
        <strain evidence="4">ATCC 33931 / DSM 2075 / LMG 7858 / VKM B-1802 / 2st14</strain>
    </source>
</reference>
<protein>
    <recommendedName>
        <fullName evidence="2">Cytochrome P460 domain-containing protein</fullName>
    </recommendedName>
</protein>
<evidence type="ECO:0000259" key="2">
    <source>
        <dbReference type="Pfam" id="PF16694"/>
    </source>
</evidence>
<feature type="signal peptide" evidence="1">
    <location>
        <begin position="1"/>
        <end position="21"/>
    </location>
</feature>
<proteinExistence type="predicted"/>
<dbReference type="EMBL" id="CP002085">
    <property type="protein sequence ID" value="ADK84345.1"/>
    <property type="molecule type" value="Genomic_DNA"/>
</dbReference>
<keyword evidence="1" id="KW-0732">Signal</keyword>
<dbReference type="Gene3D" id="3.50.70.20">
    <property type="entry name" value="Cytochrome P460"/>
    <property type="match status" value="1"/>
</dbReference>
<evidence type="ECO:0000313" key="3">
    <source>
        <dbReference type="EMBL" id="ADK84345.1"/>
    </source>
</evidence>
<dbReference type="RefSeq" id="WP_013257799.1">
    <property type="nucleotide sequence ID" value="NC_014365.1"/>
</dbReference>
<dbReference type="Pfam" id="PF16694">
    <property type="entry name" value="Cytochrome_P460"/>
    <property type="match status" value="1"/>
</dbReference>
<dbReference type="Proteomes" id="UP000009047">
    <property type="component" value="Chromosome"/>
</dbReference>
<sequence>MKRLVFLVVMVGLCLTPGLLAGAAGDMPGPDAQALWVYITQTDPYKNWRAWPDYQGVQPARGPHKPLNRVFVNGRGLSSQKPPANFGTIEVKETLTQEMQLRNITVQYKIEGYNPDGGDWFWAMYDPDGAVKMAGKLDGCIGCHATAKGNDYILAHKF</sequence>
<accession>E1QFK9</accession>
<organism evidence="3 4">
    <name type="scientific">Desulfarculus baarsii (strain ATCC 33931 / DSM 2075 / LMG 7858 / VKM B-1802 / 2st14)</name>
    <dbReference type="NCBI Taxonomy" id="644282"/>
    <lineage>
        <taxon>Bacteria</taxon>
        <taxon>Pseudomonadati</taxon>
        <taxon>Thermodesulfobacteriota</taxon>
        <taxon>Desulfarculia</taxon>
        <taxon>Desulfarculales</taxon>
        <taxon>Desulfarculaceae</taxon>
        <taxon>Desulfarculus</taxon>
    </lineage>
</organism>
<dbReference type="eggNOG" id="COG3794">
    <property type="taxonomic scope" value="Bacteria"/>
</dbReference>
<dbReference type="AlphaFoldDB" id="E1QFK9"/>
<evidence type="ECO:0000256" key="1">
    <source>
        <dbReference type="SAM" id="SignalP"/>
    </source>
</evidence>
<dbReference type="KEGG" id="dbr:Deba_0975"/>
<keyword evidence="4" id="KW-1185">Reference proteome</keyword>
<dbReference type="InterPro" id="IPR038142">
    <property type="entry name" value="Cytochrome_P460_sp"/>
</dbReference>
<dbReference type="HOGENOM" id="CLU_1666905_0_0_7"/>
<feature type="domain" description="Cytochrome P460" evidence="2">
    <location>
        <begin position="94"/>
        <end position="153"/>
    </location>
</feature>